<evidence type="ECO:0000259" key="14">
    <source>
        <dbReference type="Pfam" id="PF00593"/>
    </source>
</evidence>
<name>A0A2P7QST7_9SPHN</name>
<proteinExistence type="inferred from homology"/>
<dbReference type="InterPro" id="IPR036942">
    <property type="entry name" value="Beta-barrel_TonB_sf"/>
</dbReference>
<organism evidence="16 17">
    <name type="scientific">Allosphingosinicella deserti</name>
    <dbReference type="NCBI Taxonomy" id="2116704"/>
    <lineage>
        <taxon>Bacteria</taxon>
        <taxon>Pseudomonadati</taxon>
        <taxon>Pseudomonadota</taxon>
        <taxon>Alphaproteobacteria</taxon>
        <taxon>Sphingomonadales</taxon>
        <taxon>Sphingomonadaceae</taxon>
        <taxon>Allosphingosinicella</taxon>
    </lineage>
</organism>
<dbReference type="EMBL" id="PXYI01000003">
    <property type="protein sequence ID" value="PSJ41023.1"/>
    <property type="molecule type" value="Genomic_DNA"/>
</dbReference>
<keyword evidence="5 11" id="KW-0812">Transmembrane</keyword>
<dbReference type="PROSITE" id="PS52016">
    <property type="entry name" value="TONB_DEPENDENT_REC_3"/>
    <property type="match status" value="1"/>
</dbReference>
<keyword evidence="16" id="KW-0675">Receptor</keyword>
<keyword evidence="10 11" id="KW-0998">Cell outer membrane</keyword>
<evidence type="ECO:0000313" key="16">
    <source>
        <dbReference type="EMBL" id="PSJ41023.1"/>
    </source>
</evidence>
<keyword evidence="3 11" id="KW-1134">Transmembrane beta strand</keyword>
<feature type="domain" description="TonB-dependent receptor plug" evidence="15">
    <location>
        <begin position="53"/>
        <end position="163"/>
    </location>
</feature>
<reference evidence="16 17" key="1">
    <citation type="submission" date="2018-03" db="EMBL/GenBank/DDBJ databases">
        <title>The draft genome of Sphingosinicella sp. GL-C-18.</title>
        <authorList>
            <person name="Liu L."/>
            <person name="Li L."/>
            <person name="Liang L."/>
            <person name="Zhang X."/>
            <person name="Wang T."/>
        </authorList>
    </citation>
    <scope>NUCLEOTIDE SEQUENCE [LARGE SCALE GENOMIC DNA]</scope>
    <source>
        <strain evidence="16 17">GL-C-18</strain>
    </source>
</reference>
<dbReference type="InterPro" id="IPR000531">
    <property type="entry name" value="Beta-barrel_TonB"/>
</dbReference>
<evidence type="ECO:0000256" key="8">
    <source>
        <dbReference type="ARBA" id="ARBA00023077"/>
    </source>
</evidence>
<protein>
    <submittedName>
        <fullName evidence="16">TonB-dependent receptor</fullName>
    </submittedName>
</protein>
<keyword evidence="7" id="KW-0406">Ion transport</keyword>
<evidence type="ECO:0000256" key="6">
    <source>
        <dbReference type="ARBA" id="ARBA00023004"/>
    </source>
</evidence>
<dbReference type="OrthoDB" id="9760333at2"/>
<dbReference type="Gene3D" id="2.40.170.20">
    <property type="entry name" value="TonB-dependent receptor, beta-barrel domain"/>
    <property type="match status" value="1"/>
</dbReference>
<evidence type="ECO:0000256" key="7">
    <source>
        <dbReference type="ARBA" id="ARBA00023065"/>
    </source>
</evidence>
<keyword evidence="17" id="KW-1185">Reference proteome</keyword>
<keyword evidence="8 12" id="KW-0798">TonB box</keyword>
<dbReference type="AlphaFoldDB" id="A0A2P7QST7"/>
<keyword evidence="4" id="KW-0410">Iron transport</keyword>
<dbReference type="PANTHER" id="PTHR32552:SF81">
    <property type="entry name" value="TONB-DEPENDENT OUTER MEMBRANE RECEPTOR"/>
    <property type="match status" value="1"/>
</dbReference>
<dbReference type="GO" id="GO:0006826">
    <property type="term" value="P:iron ion transport"/>
    <property type="evidence" value="ECO:0007669"/>
    <property type="project" value="UniProtKB-KW"/>
</dbReference>
<comment type="caution">
    <text evidence="16">The sequence shown here is derived from an EMBL/GenBank/DDBJ whole genome shotgun (WGS) entry which is preliminary data.</text>
</comment>
<evidence type="ECO:0000256" key="13">
    <source>
        <dbReference type="SAM" id="MobiDB-lite"/>
    </source>
</evidence>
<feature type="region of interest" description="Disordered" evidence="13">
    <location>
        <begin position="1"/>
        <end position="38"/>
    </location>
</feature>
<comment type="similarity">
    <text evidence="11 12">Belongs to the TonB-dependent receptor family.</text>
</comment>
<evidence type="ECO:0000256" key="12">
    <source>
        <dbReference type="RuleBase" id="RU003357"/>
    </source>
</evidence>
<evidence type="ECO:0000256" key="5">
    <source>
        <dbReference type="ARBA" id="ARBA00022692"/>
    </source>
</evidence>
<gene>
    <name evidence="16" type="ORF">C7I55_10865</name>
</gene>
<dbReference type="Pfam" id="PF00593">
    <property type="entry name" value="TonB_dep_Rec_b-barrel"/>
    <property type="match status" value="1"/>
</dbReference>
<evidence type="ECO:0000256" key="2">
    <source>
        <dbReference type="ARBA" id="ARBA00022448"/>
    </source>
</evidence>
<evidence type="ECO:0000313" key="17">
    <source>
        <dbReference type="Proteomes" id="UP000241167"/>
    </source>
</evidence>
<evidence type="ECO:0000259" key="15">
    <source>
        <dbReference type="Pfam" id="PF07715"/>
    </source>
</evidence>
<dbReference type="GO" id="GO:0009279">
    <property type="term" value="C:cell outer membrane"/>
    <property type="evidence" value="ECO:0007669"/>
    <property type="project" value="UniProtKB-SubCell"/>
</dbReference>
<feature type="domain" description="TonB-dependent receptor-like beta-barrel" evidence="14">
    <location>
        <begin position="318"/>
        <end position="750"/>
    </location>
</feature>
<evidence type="ECO:0000256" key="9">
    <source>
        <dbReference type="ARBA" id="ARBA00023136"/>
    </source>
</evidence>
<keyword evidence="9 11" id="KW-0472">Membrane</keyword>
<dbReference type="SUPFAM" id="SSF56935">
    <property type="entry name" value="Porins"/>
    <property type="match status" value="1"/>
</dbReference>
<dbReference type="InterPro" id="IPR039426">
    <property type="entry name" value="TonB-dep_rcpt-like"/>
</dbReference>
<sequence>MLLTGGPVFAEAAQTPPATGDASGADDQADAARPDIRDEDEIIVTAQKREENLQDVPIAITALGTERLDELQVNDFQDYARNIPSISVQSGGPGFNNVYFRGVASGENANHSGPLPSVGTYLDEQPITTTTGALDIHVFDIARVEALAGPQGTLYGASSQAGTVRIITNKPDTSGFYGEANAEVNTVAHGEQGYIGEAFINAPISDRIAARVVGWYRKDAGYIDNIAGTLVFPSSGISFDNAELVEKDYNDVETYGARAALKIELDDEWTILPQVMAQKQVSQGFFAQERGLDELQVQQFNPERNVDKWYQAALTIEGKIGNFDLTYAGAYMQRQIDGQSDYADYSYFYDALAGYGAYFYDNNGDLVNPNQYIQSDDSFTKQSHELRFSSPADKPVRLIAGLFYQRQTHNIEQNYIIDDIADSITVPGTDSDIWFTKQIRVDRDYAAFGEITADLTSKLSFTMGTRIYRYKNSLEGFFGYSSGYSSRTGVAACFAPAEVAGSPCTNLDKTTSDTDFIHRLNVTYKVTDDALVYATISRGFRPGGINRRSAPGIGPYEADYIDNYEAGFKTSWWNNRIRFNAAIYQLNWSDIQLSFLGPNGLTIIRNAGDARIRGAEVDFFVRPATGLTFSAGAAYNDAQSKDDFCTYANSQSDCSIPGPDGDENAVLAPGGTRLPLTSKFKANALARYEFPLGASEGHFQVNVVHEGRRTSDLRLAERAIQGDLDAYTTVDLSTGIKAGRWNAELYVKNLFDVNGELGNSIQCTEGICGDPEGLTAIGPKVYTYVTRPRTIGLRVGTRF</sequence>
<dbReference type="Pfam" id="PF07715">
    <property type="entry name" value="Plug"/>
    <property type="match status" value="1"/>
</dbReference>
<accession>A0A2P7QST7</accession>
<keyword evidence="2 11" id="KW-0813">Transport</keyword>
<dbReference type="InterPro" id="IPR012910">
    <property type="entry name" value="Plug_dom"/>
</dbReference>
<evidence type="ECO:0000256" key="3">
    <source>
        <dbReference type="ARBA" id="ARBA00022452"/>
    </source>
</evidence>
<evidence type="ECO:0000256" key="11">
    <source>
        <dbReference type="PROSITE-ProRule" id="PRU01360"/>
    </source>
</evidence>
<evidence type="ECO:0000256" key="1">
    <source>
        <dbReference type="ARBA" id="ARBA00004571"/>
    </source>
</evidence>
<dbReference type="PANTHER" id="PTHR32552">
    <property type="entry name" value="FERRICHROME IRON RECEPTOR-RELATED"/>
    <property type="match status" value="1"/>
</dbReference>
<dbReference type="Proteomes" id="UP000241167">
    <property type="component" value="Unassembled WGS sequence"/>
</dbReference>
<evidence type="ECO:0000256" key="10">
    <source>
        <dbReference type="ARBA" id="ARBA00023237"/>
    </source>
</evidence>
<evidence type="ECO:0000256" key="4">
    <source>
        <dbReference type="ARBA" id="ARBA00022496"/>
    </source>
</evidence>
<keyword evidence="6" id="KW-0408">Iron</keyword>
<comment type="subcellular location">
    <subcellularLocation>
        <location evidence="1 11">Cell outer membrane</location>
        <topology evidence="1 11">Multi-pass membrane protein</topology>
    </subcellularLocation>
</comment>